<keyword evidence="3" id="KW-1003">Cell membrane</keyword>
<feature type="region of interest" description="Disordered" evidence="7">
    <location>
        <begin position="780"/>
        <end position="836"/>
    </location>
</feature>
<feature type="compositionally biased region" description="Basic and acidic residues" evidence="7">
    <location>
        <begin position="203"/>
        <end position="212"/>
    </location>
</feature>
<evidence type="ECO:0008006" key="10">
    <source>
        <dbReference type="Google" id="ProtNLM"/>
    </source>
</evidence>
<keyword evidence="9" id="KW-1185">Reference proteome</keyword>
<feature type="region of interest" description="Disordered" evidence="7">
    <location>
        <begin position="366"/>
        <end position="387"/>
    </location>
</feature>
<comment type="caution">
    <text evidence="8">The sequence shown here is derived from an EMBL/GenBank/DDBJ whole genome shotgun (WGS) entry which is preliminary data.</text>
</comment>
<feature type="compositionally biased region" description="Polar residues" evidence="7">
    <location>
        <begin position="565"/>
        <end position="589"/>
    </location>
</feature>
<evidence type="ECO:0000256" key="1">
    <source>
        <dbReference type="ARBA" id="ARBA00004202"/>
    </source>
</evidence>
<feature type="compositionally biased region" description="Low complexity" evidence="7">
    <location>
        <begin position="626"/>
        <end position="641"/>
    </location>
</feature>
<reference evidence="8" key="1">
    <citation type="submission" date="2021-01" db="EMBL/GenBank/DDBJ databases">
        <title>A chromosome-scale assembly of European eel, Anguilla anguilla.</title>
        <authorList>
            <person name="Henkel C."/>
            <person name="Jong-Raadsen S.A."/>
            <person name="Dufour S."/>
            <person name="Weltzien F.-A."/>
            <person name="Palstra A.P."/>
            <person name="Pelster B."/>
            <person name="Spaink H.P."/>
            <person name="Van Den Thillart G.E."/>
            <person name="Jansen H."/>
            <person name="Zahm M."/>
            <person name="Klopp C."/>
            <person name="Cedric C."/>
            <person name="Louis A."/>
            <person name="Berthelot C."/>
            <person name="Parey E."/>
            <person name="Roest Crollius H."/>
            <person name="Montfort J."/>
            <person name="Robinson-Rechavi M."/>
            <person name="Bucao C."/>
            <person name="Bouchez O."/>
            <person name="Gislard M."/>
            <person name="Lluch J."/>
            <person name="Milhes M."/>
            <person name="Lampietro C."/>
            <person name="Lopez Roques C."/>
            <person name="Donnadieu C."/>
            <person name="Braasch I."/>
            <person name="Desvignes T."/>
            <person name="Postlethwait J."/>
            <person name="Bobe J."/>
            <person name="Guiguen Y."/>
            <person name="Dirks R."/>
        </authorList>
    </citation>
    <scope>NUCLEOTIDE SEQUENCE</scope>
    <source>
        <strain evidence="8">Tag_6206</strain>
        <tissue evidence="8">Liver</tissue>
    </source>
</reference>
<sequence length="952" mass="102194">MEELPNTPKGSRPLAPGDNIGPCMEGGNGETECFSEGCPSLGGMETSIHIEGSCTKSPASPVAPSLDCQDILSPAFTDTLSAAWAHTGSVRKSKTHDCVAGMGWYAVELDDGSTDSGGHTPTVRQKGRLVSSVSFSGFAVSPSGRAKLLRENQGVSAGCSREIIDYRNLTPQVPFVPSFAKSIPKKRISLRRPRRAIKDLLGKKRAKQEKAISPRTLTPGMAGMEHLVVHNGVRKHSRSRNHPSAGHSNPHKHNDPLSDSSSSDYCHNICEDVTSLKSFGSQTGCGEIFAEEENLLPLEATQGQGPDRDICEPRKSSPVIGSFQGGVEQMASPAHSEILDLFGMWDSLGRPVLLRQSPIKEGKAVNALSSTTTPTKPTAEHLATSPHTSIRTPEQRMDTVTQKSDTQETISTSDEGYYEYISPGQEVTSREVLSPCRSARFPRDSYSGDALYELFYDPGETGMTPIFDDEMGLSESVLGLAGDLPMSMYSFHVGAEENLAPPLAPPFDLVGQDLLHSSWRGKDCLLKLCDTEISLAMGIVNWFKQRAERMSLAEPESNGVDTGKGATSANMNSRTVSPKVQEGAKSQLSVRDYDNTGPMNPKETVPCQPDAAPVQTNVTPTPMDEGPVSVSPGSSSHVRSRISTPTNGFCFRIFNKDSPLTPDRDLASPALRSPGSGTSAVFLLAINKDSLCSSCKSSLKQGSKELYLCVSCLSLIEHISTSDLSHYTGCDRSGSPGTPRSLPRGFLDSPISPCMSGSDIDILQILEQCVGQVSSLKISGSPSKGDHDKGASFSQLSSKKDVKAEGKGQRHRYLKSKHKRKISGGGNSGVMEKGDHGTCGFDNDSLPHLGADCLASPPLEEAGSLSSVSEHNQNSTQTPRPRSLPLSNSTYSEFGSSQSHVIATLGEAAATTRGQPREKARRHKKSAVNRDGPCGYVMLEEKKVERRCRMKK</sequence>
<feature type="region of interest" description="Disordered" evidence="7">
    <location>
        <begin position="852"/>
        <end position="933"/>
    </location>
</feature>
<keyword evidence="5" id="KW-0446">Lipid-binding</keyword>
<evidence type="ECO:0000256" key="5">
    <source>
        <dbReference type="ARBA" id="ARBA00023121"/>
    </source>
</evidence>
<dbReference type="Proteomes" id="UP001044222">
    <property type="component" value="Chromosome 6"/>
</dbReference>
<feature type="region of interest" description="Disordered" evidence="7">
    <location>
        <begin position="1"/>
        <end position="23"/>
    </location>
</feature>
<evidence type="ECO:0000256" key="2">
    <source>
        <dbReference type="ARBA" id="ARBA00007750"/>
    </source>
</evidence>
<protein>
    <recommendedName>
        <fullName evidence="10">APC membrane recruitment protein 3</fullName>
    </recommendedName>
</protein>
<proteinExistence type="inferred from homology"/>
<feature type="compositionally biased region" description="Polar residues" evidence="7">
    <location>
        <begin position="367"/>
        <end position="376"/>
    </location>
</feature>
<evidence type="ECO:0000256" key="3">
    <source>
        <dbReference type="ARBA" id="ARBA00022475"/>
    </source>
</evidence>
<comment type="subcellular location">
    <subcellularLocation>
        <location evidence="1">Cell membrane</location>
        <topology evidence="1">Peripheral membrane protein</topology>
    </subcellularLocation>
</comment>
<dbReference type="EMBL" id="JAFIRN010000006">
    <property type="protein sequence ID" value="KAG5847371.1"/>
    <property type="molecule type" value="Genomic_DNA"/>
</dbReference>
<feature type="compositionally biased region" description="Basic and acidic residues" evidence="7">
    <location>
        <begin position="798"/>
        <end position="808"/>
    </location>
</feature>
<evidence type="ECO:0000313" key="9">
    <source>
        <dbReference type="Proteomes" id="UP001044222"/>
    </source>
</evidence>
<comment type="similarity">
    <text evidence="2">Belongs to the Amer family.</text>
</comment>
<evidence type="ECO:0000313" key="8">
    <source>
        <dbReference type="EMBL" id="KAG5847371.1"/>
    </source>
</evidence>
<dbReference type="GO" id="GO:0005886">
    <property type="term" value="C:plasma membrane"/>
    <property type="evidence" value="ECO:0007669"/>
    <property type="project" value="UniProtKB-SubCell"/>
</dbReference>
<evidence type="ECO:0000256" key="7">
    <source>
        <dbReference type="SAM" id="MobiDB-lite"/>
    </source>
</evidence>
<feature type="compositionally biased region" description="Polar residues" evidence="7">
    <location>
        <begin position="864"/>
        <end position="901"/>
    </location>
</feature>
<dbReference type="InterPro" id="IPR019003">
    <property type="entry name" value="AMER"/>
</dbReference>
<dbReference type="GO" id="GO:0005546">
    <property type="term" value="F:phosphatidylinositol-4,5-bisphosphate binding"/>
    <property type="evidence" value="ECO:0007669"/>
    <property type="project" value="TreeGrafter"/>
</dbReference>
<feature type="region of interest" description="Disordered" evidence="7">
    <location>
        <begin position="234"/>
        <end position="261"/>
    </location>
</feature>
<dbReference type="AlphaFoldDB" id="A0A9D3MG09"/>
<name>A0A9D3MG09_ANGAN</name>
<dbReference type="PANTHER" id="PTHR22237:SF2">
    <property type="entry name" value="APC MEMBRANE RECRUITMENT PROTEIN 3"/>
    <property type="match status" value="1"/>
</dbReference>
<keyword evidence="6" id="KW-0472">Membrane</keyword>
<feature type="compositionally biased region" description="Basic residues" evidence="7">
    <location>
        <begin position="809"/>
        <end position="822"/>
    </location>
</feature>
<organism evidence="8 9">
    <name type="scientific">Anguilla anguilla</name>
    <name type="common">European freshwater eel</name>
    <name type="synonym">Muraena anguilla</name>
    <dbReference type="NCBI Taxonomy" id="7936"/>
    <lineage>
        <taxon>Eukaryota</taxon>
        <taxon>Metazoa</taxon>
        <taxon>Chordata</taxon>
        <taxon>Craniata</taxon>
        <taxon>Vertebrata</taxon>
        <taxon>Euteleostomi</taxon>
        <taxon>Actinopterygii</taxon>
        <taxon>Neopterygii</taxon>
        <taxon>Teleostei</taxon>
        <taxon>Anguilliformes</taxon>
        <taxon>Anguillidae</taxon>
        <taxon>Anguilla</taxon>
    </lineage>
</organism>
<dbReference type="PANTHER" id="PTHR22237">
    <property type="entry name" value="APC MEMBRANE RECRUITMENT PROTEIN 2-RELATED"/>
    <property type="match status" value="1"/>
</dbReference>
<feature type="region of interest" description="Disordered" evidence="7">
    <location>
        <begin position="203"/>
        <end position="222"/>
    </location>
</feature>
<evidence type="ECO:0000256" key="4">
    <source>
        <dbReference type="ARBA" id="ARBA00022687"/>
    </source>
</evidence>
<dbReference type="GO" id="GO:0060828">
    <property type="term" value="P:regulation of canonical Wnt signaling pathway"/>
    <property type="evidence" value="ECO:0007669"/>
    <property type="project" value="TreeGrafter"/>
</dbReference>
<feature type="region of interest" description="Disordered" evidence="7">
    <location>
        <begin position="552"/>
        <end position="641"/>
    </location>
</feature>
<dbReference type="Pfam" id="PF09422">
    <property type="entry name" value="AMER"/>
    <property type="match status" value="1"/>
</dbReference>
<accession>A0A9D3MG09</accession>
<dbReference type="GO" id="GO:0016055">
    <property type="term" value="P:Wnt signaling pathway"/>
    <property type="evidence" value="ECO:0007669"/>
    <property type="project" value="UniProtKB-KW"/>
</dbReference>
<dbReference type="GO" id="GO:0008013">
    <property type="term" value="F:beta-catenin binding"/>
    <property type="evidence" value="ECO:0007669"/>
    <property type="project" value="TreeGrafter"/>
</dbReference>
<gene>
    <name evidence="8" type="ORF">ANANG_G00125330</name>
</gene>
<keyword evidence="4" id="KW-0879">Wnt signaling pathway</keyword>
<evidence type="ECO:0000256" key="6">
    <source>
        <dbReference type="ARBA" id="ARBA00023136"/>
    </source>
</evidence>